<accession>A0A8S1JBV0</accession>
<feature type="transmembrane region" description="Helical" evidence="2">
    <location>
        <begin position="563"/>
        <end position="584"/>
    </location>
</feature>
<evidence type="ECO:0000256" key="2">
    <source>
        <dbReference type="SAM" id="Phobius"/>
    </source>
</evidence>
<keyword evidence="2" id="KW-1133">Transmembrane helix</keyword>
<dbReference type="PANTHER" id="PTHR11319">
    <property type="entry name" value="G PROTEIN-COUPLED RECEPTOR-RELATED"/>
    <property type="match status" value="1"/>
</dbReference>
<proteinExistence type="predicted"/>
<gene>
    <name evidence="3" type="ORF">OSTQU699_LOCUS9933</name>
</gene>
<evidence type="ECO:0000313" key="4">
    <source>
        <dbReference type="Proteomes" id="UP000708148"/>
    </source>
</evidence>
<name>A0A8S1JBV0_9CHLO</name>
<keyword evidence="2" id="KW-0472">Membrane</keyword>
<feature type="region of interest" description="Disordered" evidence="1">
    <location>
        <begin position="742"/>
        <end position="786"/>
    </location>
</feature>
<feature type="transmembrane region" description="Helical" evidence="2">
    <location>
        <begin position="498"/>
        <end position="515"/>
    </location>
</feature>
<feature type="transmembrane region" description="Helical" evidence="2">
    <location>
        <begin position="640"/>
        <end position="658"/>
    </location>
</feature>
<evidence type="ECO:0008006" key="5">
    <source>
        <dbReference type="Google" id="ProtNLM"/>
    </source>
</evidence>
<dbReference type="EMBL" id="CAJHUC010002927">
    <property type="protein sequence ID" value="CAD7704579.1"/>
    <property type="molecule type" value="Genomic_DNA"/>
</dbReference>
<protein>
    <recommendedName>
        <fullName evidence="5">Transmembrane protein</fullName>
    </recommendedName>
</protein>
<feature type="transmembrane region" description="Helical" evidence="2">
    <location>
        <begin position="670"/>
        <end position="689"/>
    </location>
</feature>
<dbReference type="AlphaFoldDB" id="A0A8S1JBV0"/>
<keyword evidence="4" id="KW-1185">Reference proteome</keyword>
<dbReference type="Proteomes" id="UP000708148">
    <property type="component" value="Unassembled WGS sequence"/>
</dbReference>
<feature type="transmembrane region" description="Helical" evidence="2">
    <location>
        <begin position="701"/>
        <end position="724"/>
    </location>
</feature>
<evidence type="ECO:0000256" key="1">
    <source>
        <dbReference type="SAM" id="MobiDB-lite"/>
    </source>
</evidence>
<keyword evidence="2" id="KW-0812">Transmembrane</keyword>
<feature type="transmembrane region" description="Helical" evidence="2">
    <location>
        <begin position="354"/>
        <end position="372"/>
    </location>
</feature>
<dbReference type="OrthoDB" id="551156at2759"/>
<comment type="caution">
    <text evidence="3">The sequence shown here is derived from an EMBL/GenBank/DDBJ whole genome shotgun (WGS) entry which is preliminary data.</text>
</comment>
<reference evidence="3" key="1">
    <citation type="submission" date="2020-12" db="EMBL/GenBank/DDBJ databases">
        <authorList>
            <person name="Iha C."/>
        </authorList>
    </citation>
    <scope>NUCLEOTIDE SEQUENCE</scope>
</reference>
<feature type="compositionally biased region" description="Low complexity" evidence="1">
    <location>
        <begin position="757"/>
        <end position="770"/>
    </location>
</feature>
<dbReference type="PANTHER" id="PTHR11319:SF35">
    <property type="entry name" value="OUTER MEMBRANE PROTEIN PMPC-RELATED"/>
    <property type="match status" value="1"/>
</dbReference>
<organism evidence="3 4">
    <name type="scientific">Ostreobium quekettii</name>
    <dbReference type="NCBI Taxonomy" id="121088"/>
    <lineage>
        <taxon>Eukaryota</taxon>
        <taxon>Viridiplantae</taxon>
        <taxon>Chlorophyta</taxon>
        <taxon>core chlorophytes</taxon>
        <taxon>Ulvophyceae</taxon>
        <taxon>TCBD clade</taxon>
        <taxon>Bryopsidales</taxon>
        <taxon>Ostreobineae</taxon>
        <taxon>Ostreobiaceae</taxon>
        <taxon>Ostreobium</taxon>
    </lineage>
</organism>
<sequence length="786" mass="84828">MALRSSNFTNNVAADNGGAVFTNAPTAIELCCDCTVEVGEDTSSLVSRQGRFSSGGGVSGPSVAVRRGILDHRDLCNRTWFGNGVREDGSRAVATTAVSARVYRRGTSARIDEDQAFSILNHSSGTYLEPFDMVLFDAFGRPTVAYPRTLIRVASGSPDVALSGQLITEASSRTALSSVHLLSSIGKRHNLTLYFEPDIGRNISIGVDVRGCLPGEFAVDVEGVGAAQHCNVCGDGLYSFDPARQRCLPCPADADCGPSTVTPKEGFWHSTSQSTAMRECLVEGACDYENRTEKLAGQAWFAHFRGTILNSANETAYEQCSSGYRGMLCGSCKETHGRAKSGECMRCRGTAGDVGIVVGLAVWFTLIAALMVTNALSTDTTGDAEDGDGNSPEQEQSCSTEIFQILINYLQTLGLAVAMHTKWTRAVYRVLGIAALVSTAGDNVFSLECAMSNESPARRSISESAVSLAFPFIMIALFSAAWWVLWRVNGRSMGNLNRYIWVSVLSILSLFYLDIADNSVRILNCTSVDGECVAGNPEDGCGEQPSRRWTEDPDIVCWQGQHLILASSAAVPLLFAVCLVYPLWILRFGGLPSSDLESEVFGFLHQSYNKDCKYWEAVIMARKGFLAGVSVFSFSLGSEGMSFLSITILFVAGIAHAWKKPFKSDRPNRMEILAITSSIMVFFLGSLFDNPNVQGSNPAKIAISVALIGQMLAFVAYVFVRLSIENWRDRFHKRESADDVLGRTSATGGPTLLPVTSSESSASIGSMGDSHGYTQRSPLVTRKSPL</sequence>
<evidence type="ECO:0000313" key="3">
    <source>
        <dbReference type="EMBL" id="CAD7704579.1"/>
    </source>
</evidence>
<feature type="transmembrane region" description="Helical" evidence="2">
    <location>
        <begin position="465"/>
        <end position="486"/>
    </location>
</feature>